<keyword evidence="5" id="KW-1185">Reference proteome</keyword>
<keyword evidence="2" id="KW-0732">Signal</keyword>
<comment type="caution">
    <text evidence="4">The sequence shown here is derived from an EMBL/GenBank/DDBJ whole genome shotgun (WGS) entry which is preliminary data.</text>
</comment>
<feature type="signal peptide" evidence="2">
    <location>
        <begin position="1"/>
        <end position="21"/>
    </location>
</feature>
<feature type="compositionally biased region" description="Polar residues" evidence="1">
    <location>
        <begin position="258"/>
        <end position="268"/>
    </location>
</feature>
<dbReference type="InterPro" id="IPR013424">
    <property type="entry name" value="Ice-binding_C"/>
</dbReference>
<evidence type="ECO:0000259" key="3">
    <source>
        <dbReference type="Pfam" id="PF07589"/>
    </source>
</evidence>
<feature type="chain" id="PRO_5035225179" evidence="2">
    <location>
        <begin position="22"/>
        <end position="295"/>
    </location>
</feature>
<dbReference type="AlphaFoldDB" id="A0A8J7MES7"/>
<dbReference type="EMBL" id="JAENIM010000039">
    <property type="protein sequence ID" value="MBK1791392.1"/>
    <property type="molecule type" value="Genomic_DNA"/>
</dbReference>
<reference evidence="4" key="1">
    <citation type="submission" date="2021-01" db="EMBL/GenBank/DDBJ databases">
        <title>Modified the classification status of verrucomicrobia.</title>
        <authorList>
            <person name="Feng X."/>
        </authorList>
    </citation>
    <scope>NUCLEOTIDE SEQUENCE</scope>
    <source>
        <strain evidence="4">_KCTC 22039</strain>
    </source>
</reference>
<name>A0A8J7MES7_9BACT</name>
<evidence type="ECO:0000256" key="1">
    <source>
        <dbReference type="SAM" id="MobiDB-lite"/>
    </source>
</evidence>
<dbReference type="Proteomes" id="UP000624703">
    <property type="component" value="Unassembled WGS sequence"/>
</dbReference>
<dbReference type="RefSeq" id="WP_200311399.1">
    <property type="nucleotide sequence ID" value="NZ_JAENIM010000039.1"/>
</dbReference>
<proteinExistence type="predicted"/>
<evidence type="ECO:0000313" key="5">
    <source>
        <dbReference type="Proteomes" id="UP000624703"/>
    </source>
</evidence>
<gene>
    <name evidence="4" type="ORF">JIN82_09540</name>
</gene>
<protein>
    <submittedName>
        <fullName evidence="4">PEP-CTERM sorting domain-containing protein</fullName>
    </submittedName>
</protein>
<sequence length="295" mass="30919">MDLSKLYTLTFLAFASSQAIAATPTLFDFSDRALSSGVALTEGAVYRYTNIVNVDGVSVDAVLTLGAIIDNGEAFTDWSPAADGIPRYSSIGGDFQIRGSYQLDPMATATLSFVVSGIDTAYTFSSLTWGVTDIESQGVLGDGVGRNSTEIFNTDLSLAEYYVLGDNLQVSGDDVYVKAQGDGAHVQGNVGTGGATQATGSYDALNYTTSYQVAGSFGDENSISLAYTNVSELTFSWGVVEGDDQYTPSDNKGDGSGKVSNRGMSFTMTTDPIPEPSALALVAMGAMGLLLRRGR</sequence>
<evidence type="ECO:0000256" key="2">
    <source>
        <dbReference type="SAM" id="SignalP"/>
    </source>
</evidence>
<dbReference type="NCBIfam" id="TIGR02595">
    <property type="entry name" value="PEP_CTERM"/>
    <property type="match status" value="1"/>
</dbReference>
<feature type="region of interest" description="Disordered" evidence="1">
    <location>
        <begin position="244"/>
        <end position="268"/>
    </location>
</feature>
<feature type="domain" description="Ice-binding protein C-terminal" evidence="3">
    <location>
        <begin position="272"/>
        <end position="293"/>
    </location>
</feature>
<evidence type="ECO:0000313" key="4">
    <source>
        <dbReference type="EMBL" id="MBK1791392.1"/>
    </source>
</evidence>
<accession>A0A8J7MES7</accession>
<organism evidence="4 5">
    <name type="scientific">Persicirhabdus sediminis</name>
    <dbReference type="NCBI Taxonomy" id="454144"/>
    <lineage>
        <taxon>Bacteria</taxon>
        <taxon>Pseudomonadati</taxon>
        <taxon>Verrucomicrobiota</taxon>
        <taxon>Verrucomicrobiia</taxon>
        <taxon>Verrucomicrobiales</taxon>
        <taxon>Verrucomicrobiaceae</taxon>
        <taxon>Persicirhabdus</taxon>
    </lineage>
</organism>
<dbReference type="Pfam" id="PF07589">
    <property type="entry name" value="PEP-CTERM"/>
    <property type="match status" value="1"/>
</dbReference>